<dbReference type="GO" id="GO:0019646">
    <property type="term" value="P:aerobic electron transport chain"/>
    <property type="evidence" value="ECO:0007669"/>
    <property type="project" value="TreeGrafter"/>
</dbReference>
<reference evidence="8 9" key="1">
    <citation type="journal article" date="2016" name="Nat. Commun.">
        <title>Thousands of microbial genomes shed light on interconnected biogeochemical processes in an aquifer system.</title>
        <authorList>
            <person name="Anantharaman K."/>
            <person name="Brown C.T."/>
            <person name="Hug L.A."/>
            <person name="Sharon I."/>
            <person name="Castelle C.J."/>
            <person name="Probst A.J."/>
            <person name="Thomas B.C."/>
            <person name="Singh A."/>
            <person name="Wilkins M.J."/>
            <person name="Karaoz U."/>
            <person name="Brodie E.L."/>
            <person name="Williams K.H."/>
            <person name="Hubbard S.S."/>
            <person name="Banfield J.F."/>
        </authorList>
    </citation>
    <scope>NUCLEOTIDE SEQUENCE [LARGE SCALE GENOMIC DNA]</scope>
</reference>
<dbReference type="GO" id="GO:0003955">
    <property type="term" value="F:NAD(P)H dehydrogenase (quinone) activity"/>
    <property type="evidence" value="ECO:0007669"/>
    <property type="project" value="TreeGrafter"/>
</dbReference>
<dbReference type="PANTHER" id="PTHR42913:SF3">
    <property type="entry name" value="64 KDA MITOCHONDRIAL NADH DEHYDROGENASE (EUROFUNG)"/>
    <property type="match status" value="1"/>
</dbReference>
<dbReference type="InterPro" id="IPR036188">
    <property type="entry name" value="FAD/NAD-bd_sf"/>
</dbReference>
<organism evidence="8 9">
    <name type="scientific">candidate division WWE3 bacterium RIFCSPHIGHO2_01_FULL_48_15</name>
    <dbReference type="NCBI Taxonomy" id="1802619"/>
    <lineage>
        <taxon>Bacteria</taxon>
        <taxon>Katanobacteria</taxon>
    </lineage>
</organism>
<dbReference type="PANTHER" id="PTHR42913">
    <property type="entry name" value="APOPTOSIS-INDUCING FACTOR 1"/>
    <property type="match status" value="1"/>
</dbReference>
<keyword evidence="6" id="KW-1133">Transmembrane helix</keyword>
<dbReference type="PRINTS" id="PR00368">
    <property type="entry name" value="FADPNR"/>
</dbReference>
<evidence type="ECO:0000256" key="2">
    <source>
        <dbReference type="ARBA" id="ARBA00005272"/>
    </source>
</evidence>
<comment type="caution">
    <text evidence="8">The sequence shown here is derived from an EMBL/GenBank/DDBJ whole genome shotgun (WGS) entry which is preliminary data.</text>
</comment>
<evidence type="ECO:0000256" key="3">
    <source>
        <dbReference type="ARBA" id="ARBA00022630"/>
    </source>
</evidence>
<evidence type="ECO:0000259" key="7">
    <source>
        <dbReference type="Pfam" id="PF07992"/>
    </source>
</evidence>
<dbReference type="InterPro" id="IPR023753">
    <property type="entry name" value="FAD/NAD-binding_dom"/>
</dbReference>
<evidence type="ECO:0000256" key="1">
    <source>
        <dbReference type="ARBA" id="ARBA00001974"/>
    </source>
</evidence>
<keyword evidence="5" id="KW-0560">Oxidoreductase</keyword>
<evidence type="ECO:0000256" key="6">
    <source>
        <dbReference type="SAM" id="Phobius"/>
    </source>
</evidence>
<feature type="transmembrane region" description="Helical" evidence="6">
    <location>
        <begin position="342"/>
        <end position="362"/>
    </location>
</feature>
<dbReference type="STRING" id="1802619.A2797_02805"/>
<comment type="cofactor">
    <cofactor evidence="1">
        <name>FAD</name>
        <dbReference type="ChEBI" id="CHEBI:57692"/>
    </cofactor>
</comment>
<protein>
    <recommendedName>
        <fullName evidence="7">FAD/NAD(P)-binding domain-containing protein</fullName>
    </recommendedName>
</protein>
<dbReference type="Proteomes" id="UP000179005">
    <property type="component" value="Unassembled WGS sequence"/>
</dbReference>
<accession>A0A1F4VC66</accession>
<dbReference type="Pfam" id="PF07992">
    <property type="entry name" value="Pyr_redox_2"/>
    <property type="match status" value="1"/>
</dbReference>
<proteinExistence type="inferred from homology"/>
<keyword evidence="3" id="KW-0285">Flavoprotein</keyword>
<dbReference type="Gene3D" id="3.50.50.100">
    <property type="match status" value="1"/>
</dbReference>
<feature type="domain" description="FAD/NAD(P)-binding" evidence="7">
    <location>
        <begin position="5"/>
        <end position="300"/>
    </location>
</feature>
<dbReference type="PRINTS" id="PR00411">
    <property type="entry name" value="PNDRDTASEI"/>
</dbReference>
<name>A0A1F4VC66_UNCKA</name>
<evidence type="ECO:0000313" key="8">
    <source>
        <dbReference type="EMBL" id="OGC54842.1"/>
    </source>
</evidence>
<keyword evidence="6" id="KW-0812">Transmembrane</keyword>
<evidence type="ECO:0000256" key="4">
    <source>
        <dbReference type="ARBA" id="ARBA00022827"/>
    </source>
</evidence>
<keyword evidence="4" id="KW-0274">FAD</keyword>
<dbReference type="EMBL" id="MEVC01000012">
    <property type="protein sequence ID" value="OGC54842.1"/>
    <property type="molecule type" value="Genomic_DNA"/>
</dbReference>
<comment type="similarity">
    <text evidence="2">Belongs to the NADH dehydrogenase family.</text>
</comment>
<dbReference type="InterPro" id="IPR051169">
    <property type="entry name" value="NADH-Q_oxidoreductase"/>
</dbReference>
<evidence type="ECO:0000256" key="5">
    <source>
        <dbReference type="ARBA" id="ARBA00023002"/>
    </source>
</evidence>
<evidence type="ECO:0000313" key="9">
    <source>
        <dbReference type="Proteomes" id="UP000179005"/>
    </source>
</evidence>
<dbReference type="SUPFAM" id="SSF51905">
    <property type="entry name" value="FAD/NAD(P)-binding domain"/>
    <property type="match status" value="1"/>
</dbReference>
<keyword evidence="6" id="KW-0472">Membrane</keyword>
<dbReference type="AlphaFoldDB" id="A0A1F4VC66"/>
<sequence>MSVKNIVILGGGFGGLRTALTLECAIGKDPGYKIILIDQNTFQLYTASLYEVAVGELTHRGILLPFNQLLKGKKVEFINSRVTGIDPKRKVIRTVAGDNIPYEKVVFALGSDTEDFGIPGVAEHTIGLKSVTDAEKIRDKINRCSVLKKEPIRMVVGGGGFAGVELAGELAGYSFCPLDITIVEGTPRLLSGLPEKISSAVAKRLNFLGVKVQTSSFIARVEPKEVILKSGRKLPFDVAIWTSGVRGSRFVDPQLFPLDKKKALVVDGYLRVKGYEDIFAIGDLAGTGVPWTAVKAEADGKLVAKNILAQLKDKPMQKREAFGIPFIVPVGKKWAVAKIGPFVFWGLLAAVLKNLVLLYYLAQIVDPLTAIKIWWKGESELLGRTHETKHL</sequence>
<gene>
    <name evidence="8" type="ORF">A2797_02805</name>
</gene>